<gene>
    <name evidence="1" type="ORF">LNP81_15630</name>
</gene>
<reference evidence="1" key="1">
    <citation type="submission" date="2021-11" db="EMBL/GenBank/DDBJ databases">
        <title>Description of novel Flavobacterium species.</title>
        <authorList>
            <person name="Saticioglu I.B."/>
            <person name="Ay H."/>
            <person name="Altun S."/>
            <person name="Duman M."/>
        </authorList>
    </citation>
    <scope>NUCLEOTIDE SEQUENCE</scope>
    <source>
        <strain evidence="1">F-30</strain>
    </source>
</reference>
<keyword evidence="2" id="KW-1185">Reference proteome</keyword>
<dbReference type="Proteomes" id="UP001430679">
    <property type="component" value="Unassembled WGS sequence"/>
</dbReference>
<sequence length="140" mass="16750">MKKFLLFFIMIQSISIIAKTEIDTITNWQLYKDNKILFKSNELEKNLKIGVINFKEGTKVLNFNISYDFFREKTFKKIEFIVNNKVIQYVEDEDYSSSVFKIKKEQIIQLFEKYKNIPVLLKYYDKINPKGVTIGRILIK</sequence>
<organism evidence="1 2">
    <name type="scientific">Flavobacterium piscisymbiosum</name>
    <dbReference type="NCBI Taxonomy" id="2893753"/>
    <lineage>
        <taxon>Bacteria</taxon>
        <taxon>Pseudomonadati</taxon>
        <taxon>Bacteroidota</taxon>
        <taxon>Flavobacteriia</taxon>
        <taxon>Flavobacteriales</taxon>
        <taxon>Flavobacteriaceae</taxon>
        <taxon>Flavobacterium</taxon>
    </lineage>
</organism>
<dbReference type="EMBL" id="JAJJMM010000001">
    <property type="protein sequence ID" value="MCC9064433.1"/>
    <property type="molecule type" value="Genomic_DNA"/>
</dbReference>
<name>A0ABS8MG58_9FLAO</name>
<proteinExistence type="predicted"/>
<dbReference type="RefSeq" id="WP_230037374.1">
    <property type="nucleotide sequence ID" value="NZ_JAJJMM010000001.1"/>
</dbReference>
<accession>A0ABS8MG58</accession>
<protein>
    <submittedName>
        <fullName evidence="1">Uncharacterized protein</fullName>
    </submittedName>
</protein>
<comment type="caution">
    <text evidence="1">The sequence shown here is derived from an EMBL/GenBank/DDBJ whole genome shotgun (WGS) entry which is preliminary data.</text>
</comment>
<evidence type="ECO:0000313" key="1">
    <source>
        <dbReference type="EMBL" id="MCC9064433.1"/>
    </source>
</evidence>
<evidence type="ECO:0000313" key="2">
    <source>
        <dbReference type="Proteomes" id="UP001430679"/>
    </source>
</evidence>